<evidence type="ECO:0000256" key="2">
    <source>
        <dbReference type="ARBA" id="ARBA00006285"/>
    </source>
</evidence>
<keyword evidence="5" id="KW-0378">Hydrolase</keyword>
<evidence type="ECO:0000256" key="5">
    <source>
        <dbReference type="ARBA" id="ARBA00022801"/>
    </source>
</evidence>
<dbReference type="CDD" id="cd06562">
    <property type="entry name" value="GH20_HexA_HexB-like"/>
    <property type="match status" value="1"/>
</dbReference>
<proteinExistence type="evidence at transcript level"/>
<comment type="catalytic activity">
    <reaction evidence="1">
        <text>Hydrolysis of terminal non-reducing N-acetyl-D-hexosamine residues in N-acetyl-beta-D-hexosaminides.</text>
        <dbReference type="EC" id="3.2.1.52"/>
    </reaction>
</comment>
<dbReference type="PANTHER" id="PTHR22600">
    <property type="entry name" value="BETA-HEXOSAMINIDASE"/>
    <property type="match status" value="1"/>
</dbReference>
<dbReference type="PIRSF" id="PIRSF001093">
    <property type="entry name" value="B-hxosamndse_ab_euk"/>
    <property type="match status" value="1"/>
</dbReference>
<dbReference type="EMBL" id="GBBM01001005">
    <property type="protein sequence ID" value="JAC34413.1"/>
    <property type="molecule type" value="mRNA"/>
</dbReference>
<dbReference type="GO" id="GO:0004563">
    <property type="term" value="F:beta-N-acetylhexosaminidase activity"/>
    <property type="evidence" value="ECO:0007669"/>
    <property type="project" value="UniProtKB-EC"/>
</dbReference>
<evidence type="ECO:0000256" key="8">
    <source>
        <dbReference type="PIRSR" id="PIRSR001093-1"/>
    </source>
</evidence>
<dbReference type="Pfam" id="PF00728">
    <property type="entry name" value="Glyco_hydro_20"/>
    <property type="match status" value="1"/>
</dbReference>
<keyword evidence="6" id="KW-0325">Glycoprotein</keyword>
<dbReference type="InterPro" id="IPR017853">
    <property type="entry name" value="GH"/>
</dbReference>
<reference evidence="11" key="1">
    <citation type="submission" date="2014-03" db="EMBL/GenBank/DDBJ databases">
        <title>The sialotranscriptome of Amblyomma triste, Amblyomma parvum and Amblyomma cajennense ticks, uncovered by 454-based RNA-seq.</title>
        <authorList>
            <person name="Garcia G.R."/>
            <person name="Gardinassi L.G."/>
            <person name="Ribeiro J.M."/>
            <person name="Anatriello E."/>
            <person name="Ferreira B.R."/>
            <person name="Moreira H.N."/>
            <person name="Mafra C."/>
            <person name="Olegario M.M."/>
            <person name="Szabo P.J."/>
            <person name="Miranda-Santos I.K."/>
            <person name="Maruyama S.R."/>
        </authorList>
    </citation>
    <scope>NUCLEOTIDE SEQUENCE</scope>
    <source>
        <strain evidence="11">Mato Grasso do Sul</strain>
        <tissue evidence="11">Salivary glands</tissue>
    </source>
</reference>
<dbReference type="Gene3D" id="3.20.20.80">
    <property type="entry name" value="Glycosidases"/>
    <property type="match status" value="1"/>
</dbReference>
<evidence type="ECO:0000256" key="7">
    <source>
        <dbReference type="ARBA" id="ARBA00023295"/>
    </source>
</evidence>
<evidence type="ECO:0000256" key="4">
    <source>
        <dbReference type="ARBA" id="ARBA00022729"/>
    </source>
</evidence>
<evidence type="ECO:0000256" key="1">
    <source>
        <dbReference type="ARBA" id="ARBA00001231"/>
    </source>
</evidence>
<dbReference type="PANTHER" id="PTHR22600:SF21">
    <property type="entry name" value="BETA-HEXOSAMINIDASE A"/>
    <property type="match status" value="1"/>
</dbReference>
<keyword evidence="4" id="KW-0732">Signal</keyword>
<dbReference type="InterPro" id="IPR025705">
    <property type="entry name" value="Beta_hexosaminidase_sua/sub"/>
</dbReference>
<dbReference type="GO" id="GO:0016020">
    <property type="term" value="C:membrane"/>
    <property type="evidence" value="ECO:0007669"/>
    <property type="project" value="TreeGrafter"/>
</dbReference>
<evidence type="ECO:0000313" key="11">
    <source>
        <dbReference type="EMBL" id="JAC34413.1"/>
    </source>
</evidence>
<accession>A0A023GMP2</accession>
<dbReference type="GO" id="GO:0005975">
    <property type="term" value="P:carbohydrate metabolic process"/>
    <property type="evidence" value="ECO:0007669"/>
    <property type="project" value="InterPro"/>
</dbReference>
<dbReference type="PRINTS" id="PR00738">
    <property type="entry name" value="GLHYDRLASE20"/>
</dbReference>
<dbReference type="FunFam" id="3.20.20.80:FF:000063">
    <property type="entry name" value="Beta-hexosaminidase"/>
    <property type="match status" value="1"/>
</dbReference>
<evidence type="ECO:0000259" key="9">
    <source>
        <dbReference type="Pfam" id="PF00728"/>
    </source>
</evidence>
<keyword evidence="7" id="KW-0326">Glycosidase</keyword>
<evidence type="ECO:0000259" key="10">
    <source>
        <dbReference type="Pfam" id="PF14845"/>
    </source>
</evidence>
<dbReference type="InterPro" id="IPR029019">
    <property type="entry name" value="HEX_eukaryotic_N"/>
</dbReference>
<dbReference type="AlphaFoldDB" id="A0A023GMP2"/>
<dbReference type="InterPro" id="IPR015883">
    <property type="entry name" value="Glyco_hydro_20_cat"/>
</dbReference>
<dbReference type="GO" id="GO:0006689">
    <property type="term" value="P:ganglioside catabolic process"/>
    <property type="evidence" value="ECO:0007669"/>
    <property type="project" value="TreeGrafter"/>
</dbReference>
<dbReference type="EC" id="3.2.1.52" evidence="3"/>
<dbReference type="InterPro" id="IPR029018">
    <property type="entry name" value="Hex-like_dom2"/>
</dbReference>
<protein>
    <recommendedName>
        <fullName evidence="3">beta-N-acetylhexosaminidase</fullName>
        <ecNumber evidence="3">3.2.1.52</ecNumber>
    </recommendedName>
</protein>
<dbReference type="GO" id="GO:0005764">
    <property type="term" value="C:lysosome"/>
    <property type="evidence" value="ECO:0007669"/>
    <property type="project" value="TreeGrafter"/>
</dbReference>
<comment type="similarity">
    <text evidence="2">Belongs to the glycosyl hydrolase 20 family.</text>
</comment>
<dbReference type="Pfam" id="PF14845">
    <property type="entry name" value="Glycohydro_20b2"/>
    <property type="match status" value="1"/>
</dbReference>
<feature type="active site" description="Proton donor" evidence="8">
    <location>
        <position position="270"/>
    </location>
</feature>
<dbReference type="Gene3D" id="3.30.379.10">
    <property type="entry name" value="Chitobiase/beta-hexosaminidase domain 2-like"/>
    <property type="match status" value="1"/>
</dbReference>
<feature type="domain" description="Beta-hexosaminidase eukaryotic type N-terminal" evidence="10">
    <location>
        <begin position="5"/>
        <end position="92"/>
    </location>
</feature>
<dbReference type="SUPFAM" id="SSF55545">
    <property type="entry name" value="beta-N-acetylhexosaminidase-like domain"/>
    <property type="match status" value="1"/>
</dbReference>
<organism evidence="11">
    <name type="scientific">Amblyomma triste</name>
    <name type="common">Neotropical tick</name>
    <dbReference type="NCBI Taxonomy" id="251400"/>
    <lineage>
        <taxon>Eukaryota</taxon>
        <taxon>Metazoa</taxon>
        <taxon>Ecdysozoa</taxon>
        <taxon>Arthropoda</taxon>
        <taxon>Chelicerata</taxon>
        <taxon>Arachnida</taxon>
        <taxon>Acari</taxon>
        <taxon>Parasitiformes</taxon>
        <taxon>Ixodida</taxon>
        <taxon>Ixodoidea</taxon>
        <taxon>Ixodidae</taxon>
        <taxon>Amblyomminae</taxon>
        <taxon>Amblyomma</taxon>
    </lineage>
</organism>
<sequence>MWSKKAIERYRNHILFADCKAPGGGQGQRAAWRRLAAPLEDLTVTVTGECAETPRPDMDESYKLVVRAQSDSFLSAETVWGALRALETFSQLVYTLDSGEFVVNETVIYDKPRFSHRGLLIDTSRHFLPLHAIIETLDAMAYNKLNVLHWHLVDDQSFPYVSKTFPNMSKKGAYDPETHVYQPEDVQRVISEASARGIRVMAEFDTPGHTRSWGAAFPDILTTCYKGTEPNGELGPIDPSKNETYAFLARLFKEVAQVFPDQYVHLGGDEVSFDCWKSNPNITSFMREMCIAGEYEKLESYYIQRLLRLVRRTGKSYMVWQEVFDNKVEVAPDTIVHVWKQPFLHELEAVTGAGFQTLLSSCWYLDHIDYGADWKTYYQCDPQNFTGSPEQKALVLGGEACMWGEYVDGTNLISRTWPRASAPAERLWSPASASNPKMAAARFEEQRCRMLRRGLNVEPENGPGVCECDYVL</sequence>
<dbReference type="GO" id="GO:0030203">
    <property type="term" value="P:glycosaminoglycan metabolic process"/>
    <property type="evidence" value="ECO:0007669"/>
    <property type="project" value="TreeGrafter"/>
</dbReference>
<evidence type="ECO:0000256" key="3">
    <source>
        <dbReference type="ARBA" id="ARBA00012663"/>
    </source>
</evidence>
<dbReference type="SUPFAM" id="SSF51445">
    <property type="entry name" value="(Trans)glycosidases"/>
    <property type="match status" value="1"/>
</dbReference>
<name>A0A023GMP2_AMBTT</name>
<feature type="domain" description="Glycoside hydrolase family 20 catalytic" evidence="9">
    <location>
        <begin position="114"/>
        <end position="430"/>
    </location>
</feature>
<evidence type="ECO:0000256" key="6">
    <source>
        <dbReference type="ARBA" id="ARBA00023180"/>
    </source>
</evidence>